<dbReference type="Gene3D" id="1.10.760.10">
    <property type="entry name" value="Cytochrome c-like domain"/>
    <property type="match status" value="1"/>
</dbReference>
<gene>
    <name evidence="8" type="ORF">UFOPK1493_00468</name>
</gene>
<dbReference type="GO" id="GO:0046872">
    <property type="term" value="F:metal ion binding"/>
    <property type="evidence" value="ECO:0007669"/>
    <property type="project" value="UniProtKB-KW"/>
</dbReference>
<accession>A0A6J6BXD7</accession>
<organism evidence="8">
    <name type="scientific">freshwater metagenome</name>
    <dbReference type="NCBI Taxonomy" id="449393"/>
    <lineage>
        <taxon>unclassified sequences</taxon>
        <taxon>metagenomes</taxon>
        <taxon>ecological metagenomes</taxon>
    </lineage>
</organism>
<dbReference type="InterPro" id="IPR036909">
    <property type="entry name" value="Cyt_c-like_dom_sf"/>
</dbReference>
<sequence length="133" mass="13658">MPDEPTPEPPAPSRRARRGRRALPLVAIAAVSIALLGCRPPGEAPTAGGVPAAQRASSGVPGEDVYVRSCARCHGADLQGKSGTPPIDQSRLAGLGDQRLRLTIASGKGKMPAFARLSPAQVDSLVSYLKAVA</sequence>
<name>A0A6J6BXD7_9ZZZZ</name>
<dbReference type="InterPro" id="IPR009056">
    <property type="entry name" value="Cyt_c-like_dom"/>
</dbReference>
<dbReference type="EMBL" id="CAEZSR010000009">
    <property type="protein sequence ID" value="CAB4543455.1"/>
    <property type="molecule type" value="Genomic_DNA"/>
</dbReference>
<keyword evidence="4" id="KW-0249">Electron transport</keyword>
<evidence type="ECO:0000256" key="5">
    <source>
        <dbReference type="ARBA" id="ARBA00023004"/>
    </source>
</evidence>
<dbReference type="GO" id="GO:0020037">
    <property type="term" value="F:heme binding"/>
    <property type="evidence" value="ECO:0007669"/>
    <property type="project" value="InterPro"/>
</dbReference>
<evidence type="ECO:0000313" key="8">
    <source>
        <dbReference type="EMBL" id="CAB4543455.1"/>
    </source>
</evidence>
<feature type="region of interest" description="Disordered" evidence="6">
    <location>
        <begin position="1"/>
        <end position="20"/>
    </location>
</feature>
<dbReference type="GO" id="GO:0009055">
    <property type="term" value="F:electron transfer activity"/>
    <property type="evidence" value="ECO:0007669"/>
    <property type="project" value="InterPro"/>
</dbReference>
<evidence type="ECO:0000259" key="7">
    <source>
        <dbReference type="PROSITE" id="PS51007"/>
    </source>
</evidence>
<dbReference type="InterPro" id="IPR051811">
    <property type="entry name" value="Cytochrome_c550/c551-like"/>
</dbReference>
<feature type="domain" description="Cytochrome c" evidence="7">
    <location>
        <begin position="57"/>
        <end position="133"/>
    </location>
</feature>
<evidence type="ECO:0000256" key="1">
    <source>
        <dbReference type="ARBA" id="ARBA00022448"/>
    </source>
</evidence>
<keyword evidence="3" id="KW-0479">Metal-binding</keyword>
<reference evidence="8" key="1">
    <citation type="submission" date="2020-05" db="EMBL/GenBank/DDBJ databases">
        <authorList>
            <person name="Chiriac C."/>
            <person name="Salcher M."/>
            <person name="Ghai R."/>
            <person name="Kavagutti S V."/>
        </authorList>
    </citation>
    <scope>NUCLEOTIDE SEQUENCE</scope>
</reference>
<evidence type="ECO:0000256" key="4">
    <source>
        <dbReference type="ARBA" id="ARBA00022982"/>
    </source>
</evidence>
<evidence type="ECO:0000256" key="6">
    <source>
        <dbReference type="SAM" id="MobiDB-lite"/>
    </source>
</evidence>
<evidence type="ECO:0000256" key="3">
    <source>
        <dbReference type="ARBA" id="ARBA00022723"/>
    </source>
</evidence>
<dbReference type="PROSITE" id="PS51007">
    <property type="entry name" value="CYTC"/>
    <property type="match status" value="1"/>
</dbReference>
<dbReference type="PANTHER" id="PTHR37823">
    <property type="entry name" value="CYTOCHROME C-553-LIKE"/>
    <property type="match status" value="1"/>
</dbReference>
<evidence type="ECO:0000256" key="2">
    <source>
        <dbReference type="ARBA" id="ARBA00022617"/>
    </source>
</evidence>
<dbReference type="SUPFAM" id="SSF46626">
    <property type="entry name" value="Cytochrome c"/>
    <property type="match status" value="1"/>
</dbReference>
<keyword evidence="5" id="KW-0408">Iron</keyword>
<proteinExistence type="predicted"/>
<keyword evidence="2" id="KW-0349">Heme</keyword>
<protein>
    <submittedName>
        <fullName evidence="8">Unannotated protein</fullName>
    </submittedName>
</protein>
<keyword evidence="1" id="KW-0813">Transport</keyword>
<dbReference type="Pfam" id="PF13442">
    <property type="entry name" value="Cytochrome_CBB3"/>
    <property type="match status" value="1"/>
</dbReference>
<dbReference type="AlphaFoldDB" id="A0A6J6BXD7"/>